<dbReference type="Proteomes" id="UP001391051">
    <property type="component" value="Unassembled WGS sequence"/>
</dbReference>
<name>A0ABR1QEN4_9PEZI</name>
<accession>A0ABR1QEN4</accession>
<keyword evidence="1" id="KW-0812">Transmembrane</keyword>
<keyword evidence="3" id="KW-1185">Reference proteome</keyword>
<comment type="caution">
    <text evidence="2">The sequence shown here is derived from an EMBL/GenBank/DDBJ whole genome shotgun (WGS) entry which is preliminary data.</text>
</comment>
<gene>
    <name evidence="2" type="ORF">PG986_008092</name>
</gene>
<sequence>MAANATVDENNFANNAFTNLAPLLTLFGDEVAKQFFATSTGISDAVIRGIAPIGIMTIIVSAIRVGRSRLMKSIVGRARDSPDDEEKEILSSTSANVREIWTGNRVVRQTGASKSTAFVFDPDWYISPYGHPPGI</sequence>
<evidence type="ECO:0000256" key="1">
    <source>
        <dbReference type="SAM" id="Phobius"/>
    </source>
</evidence>
<organism evidence="2 3">
    <name type="scientific">Apiospora aurea</name>
    <dbReference type="NCBI Taxonomy" id="335848"/>
    <lineage>
        <taxon>Eukaryota</taxon>
        <taxon>Fungi</taxon>
        <taxon>Dikarya</taxon>
        <taxon>Ascomycota</taxon>
        <taxon>Pezizomycotina</taxon>
        <taxon>Sordariomycetes</taxon>
        <taxon>Xylariomycetidae</taxon>
        <taxon>Amphisphaeriales</taxon>
        <taxon>Apiosporaceae</taxon>
        <taxon>Apiospora</taxon>
    </lineage>
</organism>
<proteinExistence type="predicted"/>
<keyword evidence="1" id="KW-1133">Transmembrane helix</keyword>
<reference evidence="2 3" key="1">
    <citation type="submission" date="2023-01" db="EMBL/GenBank/DDBJ databases">
        <title>Analysis of 21 Apiospora genomes using comparative genomics revels a genus with tremendous synthesis potential of carbohydrate active enzymes and secondary metabolites.</title>
        <authorList>
            <person name="Sorensen T."/>
        </authorList>
    </citation>
    <scope>NUCLEOTIDE SEQUENCE [LARGE SCALE GENOMIC DNA]</scope>
    <source>
        <strain evidence="2 3">CBS 24483</strain>
    </source>
</reference>
<feature type="transmembrane region" description="Helical" evidence="1">
    <location>
        <begin position="45"/>
        <end position="63"/>
    </location>
</feature>
<keyword evidence="1" id="KW-0472">Membrane</keyword>
<dbReference type="GeneID" id="92077376"/>
<evidence type="ECO:0000313" key="3">
    <source>
        <dbReference type="Proteomes" id="UP001391051"/>
    </source>
</evidence>
<dbReference type="EMBL" id="JAQQWE010000005">
    <property type="protein sequence ID" value="KAK7952364.1"/>
    <property type="molecule type" value="Genomic_DNA"/>
</dbReference>
<protein>
    <submittedName>
        <fullName evidence="2">Uncharacterized protein</fullName>
    </submittedName>
</protein>
<dbReference type="RefSeq" id="XP_066700426.1">
    <property type="nucleotide sequence ID" value="XM_066844314.1"/>
</dbReference>
<evidence type="ECO:0000313" key="2">
    <source>
        <dbReference type="EMBL" id="KAK7952364.1"/>
    </source>
</evidence>